<accession>A0A8D2MPJ9</accession>
<dbReference type="AlphaFoldDB" id="A0A8D2MPJ9"/>
<reference evidence="2" key="2">
    <citation type="submission" date="2025-09" db="UniProtKB">
        <authorList>
            <consortium name="Ensembl"/>
        </authorList>
    </citation>
    <scope>IDENTIFICATION</scope>
</reference>
<keyword evidence="3" id="KW-1185">Reference proteome</keyword>
<sequence length="115" mass="12497">QHISNSPLRQNCQTNKQERDMGRMLRWTLHKRMDQNPRTSCVLVSILVKELERVSATPGRGQCHLREGTVGQCHPRRGQCHLREGTVPPQGGDSATPGRVAHAGGSGAALPSAVS</sequence>
<feature type="region of interest" description="Disordered" evidence="1">
    <location>
        <begin position="80"/>
        <end position="115"/>
    </location>
</feature>
<dbReference type="Ensembl" id="ENSZALT00000013294.1">
    <property type="protein sequence ID" value="ENSZALP00000009526.1"/>
    <property type="gene ID" value="ENSZALG00000008184.1"/>
</dbReference>
<name>A0A8D2MPJ9_ZONAL</name>
<evidence type="ECO:0000256" key="1">
    <source>
        <dbReference type="SAM" id="MobiDB-lite"/>
    </source>
</evidence>
<proteinExistence type="predicted"/>
<protein>
    <submittedName>
        <fullName evidence="2">Uncharacterized protein</fullName>
    </submittedName>
</protein>
<organism evidence="2 3">
    <name type="scientific">Zonotrichia albicollis</name>
    <name type="common">White-throated sparrow</name>
    <name type="synonym">Fringilla albicollis</name>
    <dbReference type="NCBI Taxonomy" id="44394"/>
    <lineage>
        <taxon>Eukaryota</taxon>
        <taxon>Metazoa</taxon>
        <taxon>Chordata</taxon>
        <taxon>Craniata</taxon>
        <taxon>Vertebrata</taxon>
        <taxon>Euteleostomi</taxon>
        <taxon>Archelosauria</taxon>
        <taxon>Archosauria</taxon>
        <taxon>Dinosauria</taxon>
        <taxon>Saurischia</taxon>
        <taxon>Theropoda</taxon>
        <taxon>Coelurosauria</taxon>
        <taxon>Aves</taxon>
        <taxon>Neognathae</taxon>
        <taxon>Neoaves</taxon>
        <taxon>Telluraves</taxon>
        <taxon>Australaves</taxon>
        <taxon>Passeriformes</taxon>
        <taxon>Passerellidae</taxon>
        <taxon>Zonotrichia</taxon>
    </lineage>
</organism>
<dbReference type="Proteomes" id="UP000694413">
    <property type="component" value="Unassembled WGS sequence"/>
</dbReference>
<evidence type="ECO:0000313" key="2">
    <source>
        <dbReference type="Ensembl" id="ENSZALP00000009526.1"/>
    </source>
</evidence>
<reference evidence="2" key="1">
    <citation type="submission" date="2025-08" db="UniProtKB">
        <authorList>
            <consortium name="Ensembl"/>
        </authorList>
    </citation>
    <scope>IDENTIFICATION</scope>
</reference>
<evidence type="ECO:0000313" key="3">
    <source>
        <dbReference type="Proteomes" id="UP000694413"/>
    </source>
</evidence>